<sequence>MKFFKILLIPIVALIVGWISRHWFRSEEPVDFNTDIRPILNTKCISCHGGVKESAGFSLFSREDALRKTKSGKPAIIPGNAADSELIRRLLSEDEDERMPYHAAPLSNPEIAKMKQWINQGAPWADHWAYVKPEKKALPPATNWSDHPVDRFIQARWQADTLQPSSPADKATLLRRLSLDLIGLPPTSAEMQAFLADKSPKTYEKQVDRLLASPHFGERWASMWLDLARYSDTKGYEKDDYRNIWGFRDYVIRSFNQDKPFDQFTLEQLAGDLLPEPTEEQIIATAYHRNTANNDEGGTDDEEFRTTAVLDRVSNTWEVWQGTTMACVQCHSHPYDPIRHQEFYESMAFFNNTRDEDVPGEYPNLNKYQPEAELKIKQVKAWLHQQLPAPEAAAGSKTIEHLLQFTEPKIHPHAFDQLTNAALSDGKYLGGGHAGYARLKNVNLTGKANLLLSIRSNQKEGTLEIRQDKLDGEVIGVYQNKKTIGRGNQRVLVKLKPGTGIHDLYFVFKNAAQPNPQDYVCQLEYVLFLEDLPGSSKPGYLENEQTLLALLNAEMEQIPVMRENPSELSRKNWVFVRGNWLTKGPEVQPNTPRFLPDFKNFKKNRLGLAQWLVSPENPLTARVTVNRFWEQLFGTGLVESLEDFGSQGSKPSHPELLDWLAIHFQREQNWQIKKLLRLLVLSKTYQQSSRVNARLLAKDPANRLLARGPRVRLSAEQIRDQALATGSLLSSKMYGASVMPPQPPGVWQVVYSGMQWETSEGEDAYRRALYTFWRRSSPYPSLLTFDAAGREVCVSRRIRTNTPLQALVTLNDTVYLTAARGLAQQMQNMSATPQNQIKAGYYRALFKQPNFATLHVLTRLYQQSEQHFTQKTQELQKFLPAIDHQLKNAPQLAALTVVANAIMNLDEFITKE</sequence>
<dbReference type="Pfam" id="PF07583">
    <property type="entry name" value="PSCyt2"/>
    <property type="match status" value="1"/>
</dbReference>
<name>A0A7G7GBR3_9BACT</name>
<dbReference type="PANTHER" id="PTHR35889:SF3">
    <property type="entry name" value="F-BOX DOMAIN-CONTAINING PROTEIN"/>
    <property type="match status" value="1"/>
</dbReference>
<evidence type="ECO:0000259" key="2">
    <source>
        <dbReference type="Pfam" id="PF07587"/>
    </source>
</evidence>
<feature type="domain" description="Cytochrome C Planctomycete-type" evidence="3">
    <location>
        <begin position="44"/>
        <end position="100"/>
    </location>
</feature>
<feature type="domain" description="DUF1549" evidence="1">
    <location>
        <begin position="148"/>
        <end position="354"/>
    </location>
</feature>
<dbReference type="Proteomes" id="UP000515237">
    <property type="component" value="Chromosome"/>
</dbReference>
<dbReference type="InterPro" id="IPR022655">
    <property type="entry name" value="DUF1553"/>
</dbReference>
<organism evidence="4 5">
    <name type="scientific">Adhaeribacter swui</name>
    <dbReference type="NCBI Taxonomy" id="2086471"/>
    <lineage>
        <taxon>Bacteria</taxon>
        <taxon>Pseudomonadati</taxon>
        <taxon>Bacteroidota</taxon>
        <taxon>Cytophagia</taxon>
        <taxon>Cytophagales</taxon>
        <taxon>Hymenobacteraceae</taxon>
        <taxon>Adhaeribacter</taxon>
    </lineage>
</organism>
<protein>
    <submittedName>
        <fullName evidence="4">DUF1553 domain-containing protein</fullName>
    </submittedName>
</protein>
<dbReference type="EMBL" id="CP055156">
    <property type="protein sequence ID" value="QNF34597.1"/>
    <property type="molecule type" value="Genomic_DNA"/>
</dbReference>
<evidence type="ECO:0000313" key="4">
    <source>
        <dbReference type="EMBL" id="QNF34597.1"/>
    </source>
</evidence>
<dbReference type="RefSeq" id="WP_185271091.1">
    <property type="nucleotide sequence ID" value="NZ_CP055156.1"/>
</dbReference>
<dbReference type="PANTHER" id="PTHR35889">
    <property type="entry name" value="CYCLOINULO-OLIGOSACCHARIDE FRUCTANOTRANSFERASE-RELATED"/>
    <property type="match status" value="1"/>
</dbReference>
<dbReference type="Gene3D" id="2.60.120.260">
    <property type="entry name" value="Galactose-binding domain-like"/>
    <property type="match status" value="1"/>
</dbReference>
<gene>
    <name evidence="4" type="ORF">HUW51_18370</name>
</gene>
<dbReference type="AlphaFoldDB" id="A0A7G7GBR3"/>
<evidence type="ECO:0000259" key="3">
    <source>
        <dbReference type="Pfam" id="PF07635"/>
    </source>
</evidence>
<dbReference type="CDD" id="cd04084">
    <property type="entry name" value="CBM6_xylanase-like"/>
    <property type="match status" value="1"/>
</dbReference>
<reference evidence="4 5" key="1">
    <citation type="journal article" date="2018" name="Int. J. Syst. Evol. Microbiol.">
        <title>Adhaeribacter swui sp. nov., isolated from wet mud.</title>
        <authorList>
            <person name="Kim D.U."/>
            <person name="Kim K.W."/>
            <person name="Kang M.S."/>
            <person name="Kim J.Y."/>
            <person name="Jang J.H."/>
            <person name="Kim M.K."/>
        </authorList>
    </citation>
    <scope>NUCLEOTIDE SEQUENCE [LARGE SCALE GENOMIC DNA]</scope>
    <source>
        <strain evidence="4 5">KCTC 52873</strain>
    </source>
</reference>
<dbReference type="KEGG" id="aswu:HUW51_18370"/>
<evidence type="ECO:0000313" key="5">
    <source>
        <dbReference type="Proteomes" id="UP000515237"/>
    </source>
</evidence>
<accession>A0A7G7GBR3</accession>
<evidence type="ECO:0000259" key="1">
    <source>
        <dbReference type="Pfam" id="PF07583"/>
    </source>
</evidence>
<feature type="domain" description="DUF1553" evidence="2">
    <location>
        <begin position="604"/>
        <end position="860"/>
    </location>
</feature>
<dbReference type="InterPro" id="IPR011444">
    <property type="entry name" value="DUF1549"/>
</dbReference>
<dbReference type="Pfam" id="PF07587">
    <property type="entry name" value="PSD1"/>
    <property type="match status" value="1"/>
</dbReference>
<proteinExistence type="predicted"/>
<dbReference type="InterPro" id="IPR011429">
    <property type="entry name" value="Cyt_c_Planctomycete-type"/>
</dbReference>
<dbReference type="Pfam" id="PF07635">
    <property type="entry name" value="PSCyt1"/>
    <property type="match status" value="1"/>
</dbReference>
<keyword evidence="5" id="KW-1185">Reference proteome</keyword>